<dbReference type="EMBL" id="JACHOC010000004">
    <property type="protein sequence ID" value="MBB4622284.1"/>
    <property type="molecule type" value="Genomic_DNA"/>
</dbReference>
<dbReference type="Pfam" id="PF01103">
    <property type="entry name" value="Omp85"/>
    <property type="match status" value="1"/>
</dbReference>
<keyword evidence="3" id="KW-0732">Signal</keyword>
<evidence type="ECO:0000313" key="6">
    <source>
        <dbReference type="Proteomes" id="UP000533637"/>
    </source>
</evidence>
<keyword evidence="2" id="KW-0472">Membrane</keyword>
<feature type="signal peptide" evidence="3">
    <location>
        <begin position="1"/>
        <end position="21"/>
    </location>
</feature>
<reference evidence="5 6" key="1">
    <citation type="submission" date="2020-08" db="EMBL/GenBank/DDBJ databases">
        <title>Genomic Encyclopedia of Type Strains, Phase IV (KMG-IV): sequencing the most valuable type-strain genomes for metagenomic binning, comparative biology and taxonomic classification.</title>
        <authorList>
            <person name="Goeker M."/>
        </authorList>
    </citation>
    <scope>NUCLEOTIDE SEQUENCE [LARGE SCALE GENOMIC DNA]</scope>
    <source>
        <strain evidence="5 6">DSM 102983</strain>
    </source>
</reference>
<evidence type="ECO:0000259" key="4">
    <source>
        <dbReference type="Pfam" id="PF01103"/>
    </source>
</evidence>
<name>A0ABR6KLA8_9BACT</name>
<evidence type="ECO:0000313" key="5">
    <source>
        <dbReference type="EMBL" id="MBB4622284.1"/>
    </source>
</evidence>
<gene>
    <name evidence="5" type="ORF">GGQ57_002184</name>
</gene>
<dbReference type="RefSeq" id="WP_229801181.1">
    <property type="nucleotide sequence ID" value="NZ_BMPB01000018.1"/>
</dbReference>
<keyword evidence="6" id="KW-1185">Reference proteome</keyword>
<organism evidence="5 6">
    <name type="scientific">Parabacteroides faecis</name>
    <dbReference type="NCBI Taxonomy" id="1217282"/>
    <lineage>
        <taxon>Bacteria</taxon>
        <taxon>Pseudomonadati</taxon>
        <taxon>Bacteroidota</taxon>
        <taxon>Bacteroidia</taxon>
        <taxon>Bacteroidales</taxon>
        <taxon>Tannerellaceae</taxon>
        <taxon>Parabacteroides</taxon>
    </lineage>
</organism>
<evidence type="ECO:0000256" key="3">
    <source>
        <dbReference type="SAM" id="SignalP"/>
    </source>
</evidence>
<proteinExistence type="predicted"/>
<evidence type="ECO:0000256" key="1">
    <source>
        <dbReference type="ARBA" id="ARBA00004370"/>
    </source>
</evidence>
<dbReference type="InterPro" id="IPR000184">
    <property type="entry name" value="Bac_surfAg_D15"/>
</dbReference>
<comment type="caution">
    <text evidence="5">The sequence shown here is derived from an EMBL/GenBank/DDBJ whole genome shotgun (WGS) entry which is preliminary data.</text>
</comment>
<protein>
    <submittedName>
        <fullName evidence="5">Outer membrane protein assembly factor BamA</fullName>
    </submittedName>
</protein>
<dbReference type="Gene3D" id="2.40.160.50">
    <property type="entry name" value="membrane protein fhac: a member of the omp85/tpsb transporter family"/>
    <property type="match status" value="1"/>
</dbReference>
<sequence length="382" mass="43979">MKLKFLFLFIFSASMAMPLYSQQDSIYIEKKDGALKKYWNSFIYGNVDRTFERKIDMSYAVAPSYTREGSFGVGGMATGLYRLDRKDSIMQPSDITLTGNISINGFYTLTATGNNHFKGNRSRLSYSLEFARKTLNFWGVSYEGCAMNPLSEYTRQQIRWESDYVYKLSKQFYIGAAFNLNYADLSDIKDISYLEGQKQSYFFTGLGISLQYDTRDFILNPKRGIYIMFKEVIYPEFLGSFNKTLFSTNFIFDIYQKVWPGGIIAGDIYGQFNKKNTPWPLREELGSGGFRMRGYYGGRYIDCNQLTAQVELRQHIFNRLGCVAWIGTGSVFPELKKFNCKNILPNYGLGLRIEFKHNVNARIDYGFGKDTGGFVFNFAEAF</sequence>
<dbReference type="Proteomes" id="UP000533637">
    <property type="component" value="Unassembled WGS sequence"/>
</dbReference>
<accession>A0ABR6KLA8</accession>
<feature type="domain" description="Bacterial surface antigen (D15)" evidence="4">
    <location>
        <begin position="114"/>
        <end position="378"/>
    </location>
</feature>
<evidence type="ECO:0000256" key="2">
    <source>
        <dbReference type="ARBA" id="ARBA00023136"/>
    </source>
</evidence>
<comment type="subcellular location">
    <subcellularLocation>
        <location evidence="1">Membrane</location>
    </subcellularLocation>
</comment>
<feature type="chain" id="PRO_5047405367" evidence="3">
    <location>
        <begin position="22"/>
        <end position="382"/>
    </location>
</feature>